<evidence type="ECO:0000313" key="3">
    <source>
        <dbReference type="Proteomes" id="UP001358417"/>
    </source>
</evidence>
<dbReference type="EMBL" id="JAVRRD010000034">
    <property type="protein sequence ID" value="KAK5045740.1"/>
    <property type="molecule type" value="Genomic_DNA"/>
</dbReference>
<evidence type="ECO:0000313" key="2">
    <source>
        <dbReference type="EMBL" id="KAK5045740.1"/>
    </source>
</evidence>
<feature type="compositionally biased region" description="Low complexity" evidence="1">
    <location>
        <begin position="683"/>
        <end position="693"/>
    </location>
</feature>
<feature type="compositionally biased region" description="Gly residues" evidence="1">
    <location>
        <begin position="305"/>
        <end position="319"/>
    </location>
</feature>
<feature type="compositionally biased region" description="Polar residues" evidence="1">
    <location>
        <begin position="149"/>
        <end position="158"/>
    </location>
</feature>
<keyword evidence="3" id="KW-1185">Reference proteome</keyword>
<feature type="compositionally biased region" description="Low complexity" evidence="1">
    <location>
        <begin position="720"/>
        <end position="739"/>
    </location>
</feature>
<feature type="region of interest" description="Disordered" evidence="1">
    <location>
        <begin position="1"/>
        <end position="351"/>
    </location>
</feature>
<gene>
    <name evidence="2" type="ORF">LTR84_008832</name>
</gene>
<name>A0AAV9MVR9_9EURO</name>
<comment type="caution">
    <text evidence="2">The sequence shown here is derived from an EMBL/GenBank/DDBJ whole genome shotgun (WGS) entry which is preliminary data.</text>
</comment>
<feature type="region of interest" description="Disordered" evidence="1">
    <location>
        <begin position="631"/>
        <end position="755"/>
    </location>
</feature>
<sequence length="820" mass="87671">MAKVQKPKAPRPEILMQTRSRTAKSSSDSSSTNGSSDQSSSPKNTTPPPAAGKVFSPGATIPETPMPSPFRELTAPPLAADLVTSPKITSSPKSETPSSSDGIVGPSSTTSPVIEAIGSAELAATSSPSASIVAPPADTSPVIEDTVFDESSLTSSPPGATALEPEASVSAAAISSPDKVSSTSPPAVEQSPYNLRKRKASSSDDAETSRPPPKKQAQLQMRKDEDFQSFKSRVVWPEHNQAAPTYYQADGITPSGPLPNGAKVVFLRHNDPAPPKSKSATELVDADHQSNSETQSPKKSTRGGASKGRGGNSGNGGGRKNNKQKPKNGGAGGGRDSPDPPFRKAPLTQDERVEISMLKARQHELKKFFSAVGNQQLDILDKLATKDLTKLANKPKAHKHLPEYDEVTEELAVLMAEQQENFRKKREIEVNAEKVRMEAEREVIEQQYRTRVNETKKEHLAGAQGDIILFERAYRAAHDDTHTETGSDMDYFPHYHECPEPNARPRGYVSNKIMDEKPFMSALETSYDDQAVQQVLEQDVINPLLRQIEERNNEWREEAFRRKTMNMDTLSEEAAKELETIKGYLIPRPFEMMDSNSYSLSALADVAEWTAQRYPEHHYIHMPLAPGDIYPRQGLDFSPRPGGISAPPPLSLPPLAPPPPPTTRLLSASGPGQAIAPAPPKPVTRSSSVSSASLPPPPPSSSLRAARLGSQSTRPTAGNGPQQFIFQPPQQPLQHQAAPGPSPTAQYGPTGTAAGAVPIGQQTKIPMTFINSTIKVSRNAAAASAGGNAGVGGSSVGVGGGVAPTNVKGGQRMLLPKMQQ</sequence>
<evidence type="ECO:0008006" key="4">
    <source>
        <dbReference type="Google" id="ProtNLM"/>
    </source>
</evidence>
<dbReference type="Proteomes" id="UP001358417">
    <property type="component" value="Unassembled WGS sequence"/>
</dbReference>
<dbReference type="RefSeq" id="XP_064701351.1">
    <property type="nucleotide sequence ID" value="XM_064852376.1"/>
</dbReference>
<reference evidence="2 3" key="1">
    <citation type="submission" date="2023-08" db="EMBL/GenBank/DDBJ databases">
        <title>Black Yeasts Isolated from many extreme environments.</title>
        <authorList>
            <person name="Coleine C."/>
            <person name="Stajich J.E."/>
            <person name="Selbmann L."/>
        </authorList>
    </citation>
    <scope>NUCLEOTIDE SEQUENCE [LARGE SCALE GENOMIC DNA]</scope>
    <source>
        <strain evidence="2 3">CCFEE 5792</strain>
    </source>
</reference>
<proteinExistence type="predicted"/>
<evidence type="ECO:0000256" key="1">
    <source>
        <dbReference type="SAM" id="MobiDB-lite"/>
    </source>
</evidence>
<feature type="compositionally biased region" description="Low complexity" evidence="1">
    <location>
        <begin position="25"/>
        <end position="41"/>
    </location>
</feature>
<feature type="compositionally biased region" description="Low complexity" evidence="1">
    <location>
        <begin position="84"/>
        <end position="100"/>
    </location>
</feature>
<dbReference type="GeneID" id="89976994"/>
<feature type="compositionally biased region" description="Low complexity" evidence="1">
    <location>
        <begin position="123"/>
        <end position="137"/>
    </location>
</feature>
<organism evidence="2 3">
    <name type="scientific">Exophiala bonariae</name>
    <dbReference type="NCBI Taxonomy" id="1690606"/>
    <lineage>
        <taxon>Eukaryota</taxon>
        <taxon>Fungi</taxon>
        <taxon>Dikarya</taxon>
        <taxon>Ascomycota</taxon>
        <taxon>Pezizomycotina</taxon>
        <taxon>Eurotiomycetes</taxon>
        <taxon>Chaetothyriomycetidae</taxon>
        <taxon>Chaetothyriales</taxon>
        <taxon>Herpotrichiellaceae</taxon>
        <taxon>Exophiala</taxon>
    </lineage>
</organism>
<accession>A0AAV9MVR9</accession>
<protein>
    <recommendedName>
        <fullName evidence="4">GLTSCR protein conserved domain-containing protein</fullName>
    </recommendedName>
</protein>
<feature type="compositionally biased region" description="Pro residues" evidence="1">
    <location>
        <begin position="646"/>
        <end position="662"/>
    </location>
</feature>
<dbReference type="AlphaFoldDB" id="A0AAV9MVR9"/>